<evidence type="ECO:0000259" key="8">
    <source>
        <dbReference type="PROSITE" id="PS50847"/>
    </source>
</evidence>
<keyword evidence="10" id="KW-1185">Reference proteome</keyword>
<dbReference type="Pfam" id="PF19258">
    <property type="entry name" value="KxYKxGKxW_sig"/>
    <property type="match status" value="1"/>
</dbReference>
<keyword evidence="3" id="KW-0732">Signal</keyword>
<dbReference type="Gene3D" id="3.10.20.320">
    <property type="entry name" value="Putative peptidoglycan bound protein (lpxtg motif)"/>
    <property type="match status" value="1"/>
</dbReference>
<comment type="caution">
    <text evidence="9">The sequence shown here is derived from an EMBL/GenBank/DDBJ whole genome shotgun (WGS) entry which is preliminary data.</text>
</comment>
<evidence type="ECO:0000256" key="6">
    <source>
        <dbReference type="SAM" id="MobiDB-lite"/>
    </source>
</evidence>
<feature type="compositionally biased region" description="Polar residues" evidence="6">
    <location>
        <begin position="1281"/>
        <end position="1291"/>
    </location>
</feature>
<feature type="compositionally biased region" description="Basic and acidic residues" evidence="6">
    <location>
        <begin position="1267"/>
        <end position="1280"/>
    </location>
</feature>
<evidence type="ECO:0000256" key="3">
    <source>
        <dbReference type="ARBA" id="ARBA00022729"/>
    </source>
</evidence>
<feature type="compositionally biased region" description="Polar residues" evidence="6">
    <location>
        <begin position="1252"/>
        <end position="1266"/>
    </location>
</feature>
<dbReference type="PROSITE" id="PS50847">
    <property type="entry name" value="GRAM_POS_ANCHORING"/>
    <property type="match status" value="1"/>
</dbReference>
<dbReference type="InterPro" id="IPR041558">
    <property type="entry name" value="MucBP_2"/>
</dbReference>
<evidence type="ECO:0000313" key="10">
    <source>
        <dbReference type="Proteomes" id="UP000051565"/>
    </source>
</evidence>
<dbReference type="NCBIfam" id="TIGR02167">
    <property type="entry name" value="Liste_lipo_26"/>
    <property type="match status" value="4"/>
</dbReference>
<feature type="compositionally biased region" description="Polar residues" evidence="6">
    <location>
        <begin position="1209"/>
        <end position="1223"/>
    </location>
</feature>
<dbReference type="Pfam" id="PF06458">
    <property type="entry name" value="MucBP"/>
    <property type="match status" value="2"/>
</dbReference>
<dbReference type="InterPro" id="IPR009459">
    <property type="entry name" value="MucBP_dom"/>
</dbReference>
<keyword evidence="7" id="KW-0472">Membrane</keyword>
<feature type="region of interest" description="Disordered" evidence="6">
    <location>
        <begin position="1195"/>
        <end position="1291"/>
    </location>
</feature>
<dbReference type="InterPro" id="IPR019931">
    <property type="entry name" value="LPXTG_anchor"/>
</dbReference>
<feature type="compositionally biased region" description="Polar residues" evidence="6">
    <location>
        <begin position="95"/>
        <end position="134"/>
    </location>
</feature>
<evidence type="ECO:0000256" key="5">
    <source>
        <dbReference type="ARBA" id="ARBA00023088"/>
    </source>
</evidence>
<feature type="domain" description="Gram-positive cocci surface proteins LPxTG" evidence="8">
    <location>
        <begin position="1322"/>
        <end position="1360"/>
    </location>
</feature>
<protein>
    <recommendedName>
        <fullName evidence="8">Gram-positive cocci surface proteins LPxTG domain-containing protein</fullName>
    </recommendedName>
</protein>
<feature type="region of interest" description="Disordered" evidence="6">
    <location>
        <begin position="1305"/>
        <end position="1326"/>
    </location>
</feature>
<dbReference type="InterPro" id="IPR041495">
    <property type="entry name" value="Mub_B2"/>
</dbReference>
<dbReference type="InterPro" id="IPR005046">
    <property type="entry name" value="DUF285"/>
</dbReference>
<feature type="compositionally biased region" description="Polar residues" evidence="6">
    <location>
        <begin position="142"/>
        <end position="172"/>
    </location>
</feature>
<dbReference type="NCBIfam" id="TIGR03715">
    <property type="entry name" value="KxYKxGKxW"/>
    <property type="match status" value="1"/>
</dbReference>
<feature type="region of interest" description="Disordered" evidence="6">
    <location>
        <begin position="56"/>
        <end position="278"/>
    </location>
</feature>
<name>A0A0R2JP04_9LACO</name>
<dbReference type="Gene3D" id="3.10.20.470">
    <property type="match status" value="1"/>
</dbReference>
<evidence type="ECO:0000256" key="7">
    <source>
        <dbReference type="SAM" id="Phobius"/>
    </source>
</evidence>
<feature type="compositionally biased region" description="Low complexity" evidence="6">
    <location>
        <begin position="1195"/>
        <end position="1208"/>
    </location>
</feature>
<dbReference type="InterPro" id="IPR011889">
    <property type="entry name" value="Liste_lipo_26"/>
</dbReference>
<evidence type="ECO:0000256" key="1">
    <source>
        <dbReference type="ARBA" id="ARBA00022512"/>
    </source>
</evidence>
<feature type="compositionally biased region" description="Low complexity" evidence="6">
    <location>
        <begin position="1237"/>
        <end position="1251"/>
    </location>
</feature>
<evidence type="ECO:0000256" key="4">
    <source>
        <dbReference type="ARBA" id="ARBA00022737"/>
    </source>
</evidence>
<keyword evidence="2" id="KW-0964">Secreted</keyword>
<keyword evidence="5" id="KW-0572">Peptidoglycan-anchor</keyword>
<dbReference type="Pfam" id="PF03382">
    <property type="entry name" value="DUF285"/>
    <property type="match status" value="2"/>
</dbReference>
<dbReference type="PATRIC" id="fig|1122148.6.peg.1147"/>
<evidence type="ECO:0000256" key="2">
    <source>
        <dbReference type="ARBA" id="ARBA00022525"/>
    </source>
</evidence>
<dbReference type="OrthoDB" id="370441at2"/>
<dbReference type="Pfam" id="PF17965">
    <property type="entry name" value="MucBP_2"/>
    <property type="match status" value="1"/>
</dbReference>
<dbReference type="GeneID" id="61249757"/>
<dbReference type="Proteomes" id="UP000051565">
    <property type="component" value="Unassembled WGS sequence"/>
</dbReference>
<feature type="compositionally biased region" description="Low complexity" evidence="6">
    <location>
        <begin position="63"/>
        <end position="76"/>
    </location>
</feature>
<keyword evidence="7" id="KW-1133">Transmembrane helix</keyword>
<dbReference type="Pfam" id="PF17966">
    <property type="entry name" value="Muc_B2"/>
    <property type="match status" value="2"/>
</dbReference>
<sequence length="1360" mass="148308">MLRKQKKDETRLHYKMYKAGKFWFFSSIATLAVGTGLIISPNVSASDNTIVAADNQNSNDKLQTTSNNTTDQSTTTIKNDEANNNDKPQNSNNNKITELNQKDVATTTPDPDASENNKLTNPDSSITTKQSNSQDDTENKEVTQPSEISNDQQVKAYESNQNNQKQPINTPDVNKDSKNNLPNDKVQAESSQSAKATTDTTASNQTGETSKQVPVNPTPVITNNDQANVIPNAPITTSTENNQRNNSDQTTKSTTNSQPEADATAVENDNNLPNDALKITTPTNINIANTDVSADDQRNKNVFLAAENPNNTDALTGTWGTVNWSYDNENNKLSLNTSGTLGTRDETGSPFTNQKIVQNVKEIDVNAQIKLPSDSSNLFTTLPVLTSINGLDKFDSSAVTNMNAMFYNDYKLTNLDVSNWDTSKVTSMSRIFQSCGSLEYLNVGGKFGKNTGNVTNMSYMFCGLFTSGSPFDGPNIPRIGLTKITGIEELDTHNVTDMSFMFNGDQLLDNLNVSNFNTENVINMEAMFKFVYVPNLNLENFNTDKVTNMKEMFFTDNLLNSLNLSNFNTRNVTDMTNMLGNTVVLTYDDNQNIVSFGLWQLILGKDTILNNTVGLTDIVTGTLIPPTIDLTASGLWQELGTGELPSAPYITYSDNYSPNGQSLNAYTLTDRQSHAGTWVWAVDLIAIDGKPTDAWYANSEKAKNWTPEDEIKSLTNPDGSQTINKEQIQQAISDGILTVQYETENGKQVNEDILRTTPGKYNVIYNWYGSPNYAYQGNKWYYKTFTCVVTVKGTKTVTETGTGLVNVEYQYSDGTTAATTVTKSATFQRTNVVDDTTGAVISYGEWSPATTSVSVNSPIIKGYKPNPQTVSTSLTAGQNETIIVIYTANDETAKVQYIDDTTGKTIDGVADTALTGKYGQAVDKSTVAAEIKNLENQGYQYVSSNVPNIFDFDGEIPTYSVRFKHATEQVNDSTTGSLTVHYQYDDGKATADTVTKQVDFSRSGTKDQVTGNVAWNDWSPATINVSIDSPSITGYTADEQIVTDNLTAGKNNDKIVTYTANDETATINYTTSDGLIISSTQINGKYGNQRNTLASVPNGYHYVTGPESYTFNANMNQIVTVIIAKDETPVKTGQVIINYVDENGNKLADSAIESGDINSQYNIVSPIVAGYTAKQIMVSGIFEPGTKTIQIVYSKNSTPSEPTTPTNNDGNSSQTPYEPTKPTNNEEHGSQTPSEPKTSTDSKGTSTSTKSHNQTSEVTPETTETDGNMHHVLSSDHDGQTNKTVTTSNNNLPKTVTETIISTSTSSVNETATHKTNKTTTLPQTGQSKDNRLLSIIGAILLSVFGIFGLNGFKNKKETK</sequence>
<dbReference type="Gene3D" id="2.60.40.4300">
    <property type="match status" value="2"/>
</dbReference>
<dbReference type="RefSeq" id="WP_056997731.1">
    <property type="nucleotide sequence ID" value="NZ_FUXS01000002.1"/>
</dbReference>
<keyword evidence="4" id="KW-0677">Repeat</keyword>
<keyword evidence="1" id="KW-0134">Cell wall</keyword>
<gene>
    <name evidence="9" type="ORF">IV52_GL001120</name>
</gene>
<dbReference type="Pfam" id="PF00746">
    <property type="entry name" value="Gram_pos_anchor"/>
    <property type="match status" value="1"/>
</dbReference>
<dbReference type="InterPro" id="IPR022263">
    <property type="entry name" value="KxYKxGKxW"/>
</dbReference>
<feature type="transmembrane region" description="Helical" evidence="7">
    <location>
        <begin position="1333"/>
        <end position="1353"/>
    </location>
</feature>
<accession>A0A0R2JP04</accession>
<dbReference type="NCBIfam" id="TIGR01167">
    <property type="entry name" value="LPXTG_anchor"/>
    <property type="match status" value="1"/>
</dbReference>
<proteinExistence type="predicted"/>
<keyword evidence="7" id="KW-0812">Transmembrane</keyword>
<evidence type="ECO:0000313" key="9">
    <source>
        <dbReference type="EMBL" id="KRN78840.1"/>
    </source>
</evidence>
<dbReference type="STRING" id="53444.AYR59_02565"/>
<organism evidence="9 10">
    <name type="scientific">Fructilactobacillus lindneri DSM 20690 = JCM 11027</name>
    <dbReference type="NCBI Taxonomy" id="1122148"/>
    <lineage>
        <taxon>Bacteria</taxon>
        <taxon>Bacillati</taxon>
        <taxon>Bacillota</taxon>
        <taxon>Bacilli</taxon>
        <taxon>Lactobacillales</taxon>
        <taxon>Lactobacillaceae</taxon>
        <taxon>Fructilactobacillus</taxon>
    </lineage>
</organism>
<dbReference type="EMBL" id="JQBT01000033">
    <property type="protein sequence ID" value="KRN78840.1"/>
    <property type="molecule type" value="Genomic_DNA"/>
</dbReference>
<feature type="compositionally biased region" description="Low complexity" evidence="6">
    <location>
        <begin position="85"/>
        <end position="94"/>
    </location>
</feature>
<reference evidence="9 10" key="1">
    <citation type="journal article" date="2015" name="Genome Announc.">
        <title>Expanding the biotechnology potential of lactobacilli through comparative genomics of 213 strains and associated genera.</title>
        <authorList>
            <person name="Sun Z."/>
            <person name="Harris H.M."/>
            <person name="McCann A."/>
            <person name="Guo C."/>
            <person name="Argimon S."/>
            <person name="Zhang W."/>
            <person name="Yang X."/>
            <person name="Jeffery I.B."/>
            <person name="Cooney J.C."/>
            <person name="Kagawa T.F."/>
            <person name="Liu W."/>
            <person name="Song Y."/>
            <person name="Salvetti E."/>
            <person name="Wrobel A."/>
            <person name="Rasinkangas P."/>
            <person name="Parkhill J."/>
            <person name="Rea M.C."/>
            <person name="O'Sullivan O."/>
            <person name="Ritari J."/>
            <person name="Douillard F.P."/>
            <person name="Paul Ross R."/>
            <person name="Yang R."/>
            <person name="Briner A.E."/>
            <person name="Felis G.E."/>
            <person name="de Vos W.M."/>
            <person name="Barrangou R."/>
            <person name="Klaenhammer T.R."/>
            <person name="Caufield P.W."/>
            <person name="Cui Y."/>
            <person name="Zhang H."/>
            <person name="O'Toole P.W."/>
        </authorList>
    </citation>
    <scope>NUCLEOTIDE SEQUENCE [LARGE SCALE GENOMIC DNA]</scope>
    <source>
        <strain evidence="9 10">DSM 20690</strain>
    </source>
</reference>
<feature type="compositionally biased region" description="Polar residues" evidence="6">
    <location>
        <begin position="188"/>
        <end position="259"/>
    </location>
</feature>